<proteinExistence type="predicted"/>
<reference evidence="2" key="1">
    <citation type="journal article" date="2015" name="Genome Announc.">
        <title>Draft genome sequence of the cellulolytic fungus Chaetomium globosum.</title>
        <authorList>
            <person name="Cuomo C.A."/>
            <person name="Untereiner W.A."/>
            <person name="Ma L.-J."/>
            <person name="Grabherr M."/>
            <person name="Birren B.W."/>
        </authorList>
    </citation>
    <scope>NUCLEOTIDE SEQUENCE [LARGE SCALE GENOMIC DNA]</scope>
    <source>
        <strain evidence="2">ATCC 6205 / CBS 148.51 / DSM 1962 / NBRC 6347 / NRRL 1970</strain>
    </source>
</reference>
<organism evidence="1 2">
    <name type="scientific">Chaetomium globosum (strain ATCC 6205 / CBS 148.51 / DSM 1962 / NBRC 6347 / NRRL 1970)</name>
    <name type="common">Soil fungus</name>
    <dbReference type="NCBI Taxonomy" id="306901"/>
    <lineage>
        <taxon>Eukaryota</taxon>
        <taxon>Fungi</taxon>
        <taxon>Dikarya</taxon>
        <taxon>Ascomycota</taxon>
        <taxon>Pezizomycotina</taxon>
        <taxon>Sordariomycetes</taxon>
        <taxon>Sordariomycetidae</taxon>
        <taxon>Sordariales</taxon>
        <taxon>Chaetomiaceae</taxon>
        <taxon>Chaetomium</taxon>
    </lineage>
</organism>
<protein>
    <submittedName>
        <fullName evidence="1">Uncharacterized protein</fullName>
    </submittedName>
</protein>
<dbReference type="STRING" id="306901.Q2GTK5"/>
<dbReference type="OrthoDB" id="2967263at2759"/>
<sequence length="195" mass="21647">MALSLADAGNKFEDLSGVDIKPGDNPYDALINACSGSPAKIQSLYATHRSTRNAQQREKFLSLDFKQLNIDPILLRLEKPDVEPGFQDPRHCLVFWARPPNHVVKLACHVQTLLQKAAPSKGFHHLPNFIGTREKLTSRGLDLWLMPSHRMHLTTLEIAHSRTAQGIADLVSSMRPAIPVLTGLHLHDARGCETP</sequence>
<dbReference type="VEuPathDB" id="FungiDB:CHGG_08699"/>
<gene>
    <name evidence="1" type="ORF">CHGG_08699</name>
</gene>
<dbReference type="AlphaFoldDB" id="Q2GTK5"/>
<dbReference type="InterPro" id="IPR009097">
    <property type="entry name" value="Cyclic_Pdiesterase"/>
</dbReference>
<keyword evidence="2" id="KW-1185">Reference proteome</keyword>
<evidence type="ECO:0000313" key="2">
    <source>
        <dbReference type="Proteomes" id="UP000001056"/>
    </source>
</evidence>
<dbReference type="eggNOG" id="ENOG502S7CF">
    <property type="taxonomic scope" value="Eukaryota"/>
</dbReference>
<name>Q2GTK5_CHAGB</name>
<dbReference type="InParanoid" id="Q2GTK5"/>
<dbReference type="SUPFAM" id="SSF55144">
    <property type="entry name" value="LigT-like"/>
    <property type="match status" value="1"/>
</dbReference>
<dbReference type="RefSeq" id="XP_001226626.1">
    <property type="nucleotide sequence ID" value="XM_001226625.1"/>
</dbReference>
<dbReference type="GeneID" id="4394970"/>
<evidence type="ECO:0000313" key="1">
    <source>
        <dbReference type="EMBL" id="EAQ84685.1"/>
    </source>
</evidence>
<dbReference type="EMBL" id="CH408034">
    <property type="protein sequence ID" value="EAQ84685.1"/>
    <property type="molecule type" value="Genomic_DNA"/>
</dbReference>
<dbReference type="HOGENOM" id="CLU_1396152_0_0_1"/>
<dbReference type="Proteomes" id="UP000001056">
    <property type="component" value="Unassembled WGS sequence"/>
</dbReference>
<accession>Q2GTK5</accession>